<comment type="subcellular location">
    <subcellularLocation>
        <location evidence="2 15 17">Cytoplasm</location>
    </subcellularLocation>
</comment>
<evidence type="ECO:0000256" key="8">
    <source>
        <dbReference type="ARBA" id="ARBA00022603"/>
    </source>
</evidence>
<evidence type="ECO:0000256" key="11">
    <source>
        <dbReference type="ARBA" id="ARBA00022694"/>
    </source>
</evidence>
<feature type="binding site" evidence="15 16">
    <location>
        <begin position="151"/>
        <end position="156"/>
    </location>
    <ligand>
        <name>S-adenosyl-L-methionine</name>
        <dbReference type="ChEBI" id="CHEBI:59789"/>
    </ligand>
</feature>
<evidence type="ECO:0000256" key="16">
    <source>
        <dbReference type="PIRSR" id="PIRSR000386-1"/>
    </source>
</evidence>
<dbReference type="Proteomes" id="UP000176650">
    <property type="component" value="Unassembled WGS sequence"/>
</dbReference>
<reference evidence="20 21" key="1">
    <citation type="journal article" date="2016" name="Nat. Commun.">
        <title>Thousands of microbial genomes shed light on interconnected biogeochemical processes in an aquifer system.</title>
        <authorList>
            <person name="Anantharaman K."/>
            <person name="Brown C.T."/>
            <person name="Hug L.A."/>
            <person name="Sharon I."/>
            <person name="Castelle C.J."/>
            <person name="Probst A.J."/>
            <person name="Thomas B.C."/>
            <person name="Singh A."/>
            <person name="Wilkins M.J."/>
            <person name="Karaoz U."/>
            <person name="Brodie E.L."/>
            <person name="Williams K.H."/>
            <person name="Hubbard S.S."/>
            <person name="Banfield J.F."/>
        </authorList>
    </citation>
    <scope>NUCLEOTIDE SEQUENCE [LARGE SCALE GENOMIC DNA]</scope>
</reference>
<keyword evidence="9 15" id="KW-0808">Transferase</keyword>
<evidence type="ECO:0000256" key="17">
    <source>
        <dbReference type="RuleBase" id="RU003464"/>
    </source>
</evidence>
<dbReference type="InterPro" id="IPR029026">
    <property type="entry name" value="tRNA_m1G_MTases_N"/>
</dbReference>
<dbReference type="AlphaFoldDB" id="A0A1F5BT69"/>
<dbReference type="STRING" id="1797298.A2988_01985"/>
<evidence type="ECO:0000256" key="1">
    <source>
        <dbReference type="ARBA" id="ARBA00002634"/>
    </source>
</evidence>
<feature type="domain" description="tRNA methyltransferase TRMD/TRM10-type" evidence="19">
    <location>
        <begin position="69"/>
        <end position="232"/>
    </location>
</feature>
<keyword evidence="11 15" id="KW-0819">tRNA processing</keyword>
<evidence type="ECO:0000256" key="9">
    <source>
        <dbReference type="ARBA" id="ARBA00022679"/>
    </source>
</evidence>
<evidence type="ECO:0000313" key="21">
    <source>
        <dbReference type="Proteomes" id="UP000176650"/>
    </source>
</evidence>
<keyword evidence="10 15" id="KW-0949">S-adenosyl-L-methionine</keyword>
<dbReference type="HAMAP" id="MF_00605">
    <property type="entry name" value="TrmD"/>
    <property type="match status" value="1"/>
</dbReference>
<feature type="binding site" evidence="15 16">
    <location>
        <position position="131"/>
    </location>
    <ligand>
        <name>S-adenosyl-L-methionine</name>
        <dbReference type="ChEBI" id="CHEBI:59789"/>
    </ligand>
</feature>
<evidence type="ECO:0000256" key="15">
    <source>
        <dbReference type="HAMAP-Rule" id="MF_00605"/>
    </source>
</evidence>
<evidence type="ECO:0000256" key="5">
    <source>
        <dbReference type="ARBA" id="ARBA00012807"/>
    </source>
</evidence>
<dbReference type="GO" id="GO:0052906">
    <property type="term" value="F:tRNA (guanine(37)-N1)-methyltransferase activity"/>
    <property type="evidence" value="ECO:0007669"/>
    <property type="project" value="UniProtKB-UniRule"/>
</dbReference>
<feature type="compositionally biased region" description="Basic residues" evidence="18">
    <location>
        <begin position="46"/>
        <end position="59"/>
    </location>
</feature>
<evidence type="ECO:0000256" key="10">
    <source>
        <dbReference type="ARBA" id="ARBA00022691"/>
    </source>
</evidence>
<evidence type="ECO:0000256" key="18">
    <source>
        <dbReference type="SAM" id="MobiDB-lite"/>
    </source>
</evidence>
<organism evidence="20 21">
    <name type="scientific">Candidatus Azambacteria bacterium RIFCSPLOWO2_01_FULL_46_25</name>
    <dbReference type="NCBI Taxonomy" id="1797298"/>
    <lineage>
        <taxon>Bacteria</taxon>
        <taxon>Candidatus Azamiibacteriota</taxon>
    </lineage>
</organism>
<dbReference type="InterPro" id="IPR016009">
    <property type="entry name" value="tRNA_MeTrfase_TRMD/TRM10"/>
</dbReference>
<dbReference type="EC" id="2.1.1.228" evidence="5 15"/>
<evidence type="ECO:0000256" key="6">
    <source>
        <dbReference type="ARBA" id="ARBA00014679"/>
    </source>
</evidence>
<dbReference type="PIRSF" id="PIRSF000386">
    <property type="entry name" value="tRNA_mtase"/>
    <property type="match status" value="1"/>
</dbReference>
<dbReference type="Gene3D" id="1.10.1270.20">
    <property type="entry name" value="tRNA(m1g37)methyltransferase, domain 2"/>
    <property type="match status" value="1"/>
</dbReference>
<evidence type="ECO:0000256" key="3">
    <source>
        <dbReference type="ARBA" id="ARBA00007630"/>
    </source>
</evidence>
<feature type="region of interest" description="Disordered" evidence="18">
    <location>
        <begin position="42"/>
        <end position="64"/>
    </location>
</feature>
<comment type="similarity">
    <text evidence="3 15 17">Belongs to the RNA methyltransferase TrmD family.</text>
</comment>
<comment type="function">
    <text evidence="1 15 17">Specifically methylates guanosine-37 in various tRNAs.</text>
</comment>
<keyword evidence="7 15" id="KW-0963">Cytoplasm</keyword>
<evidence type="ECO:0000256" key="7">
    <source>
        <dbReference type="ARBA" id="ARBA00022490"/>
    </source>
</evidence>
<evidence type="ECO:0000256" key="12">
    <source>
        <dbReference type="ARBA" id="ARBA00029736"/>
    </source>
</evidence>
<keyword evidence="8 15" id="KW-0489">Methyltransferase</keyword>
<dbReference type="GO" id="GO:0005829">
    <property type="term" value="C:cytosol"/>
    <property type="evidence" value="ECO:0007669"/>
    <property type="project" value="TreeGrafter"/>
</dbReference>
<dbReference type="GO" id="GO:0002939">
    <property type="term" value="P:tRNA N1-guanine methylation"/>
    <property type="evidence" value="ECO:0007669"/>
    <property type="project" value="TreeGrafter"/>
</dbReference>
<dbReference type="SUPFAM" id="SSF75217">
    <property type="entry name" value="alpha/beta knot"/>
    <property type="match status" value="1"/>
</dbReference>
<name>A0A1F5BT69_9BACT</name>
<dbReference type="PANTHER" id="PTHR46417:SF1">
    <property type="entry name" value="TRNA (GUANINE-N(1)-)-METHYLTRANSFERASE"/>
    <property type="match status" value="1"/>
</dbReference>
<evidence type="ECO:0000256" key="4">
    <source>
        <dbReference type="ARBA" id="ARBA00011738"/>
    </source>
</evidence>
<evidence type="ECO:0000256" key="14">
    <source>
        <dbReference type="ARBA" id="ARBA00047783"/>
    </source>
</evidence>
<dbReference type="Gene3D" id="3.40.1280.10">
    <property type="match status" value="1"/>
</dbReference>
<dbReference type="InterPro" id="IPR029028">
    <property type="entry name" value="Alpha/beta_knot_MTases"/>
</dbReference>
<feature type="domain" description="tRNA methyltransferase TRMD/TRM10-type" evidence="19">
    <location>
        <begin position="2"/>
        <end position="51"/>
    </location>
</feature>
<dbReference type="InterPro" id="IPR023148">
    <property type="entry name" value="tRNA_m1G_MeTrfase_C_sf"/>
</dbReference>
<comment type="caution">
    <text evidence="20">The sequence shown here is derived from an EMBL/GenBank/DDBJ whole genome shotgun (WGS) entry which is preliminary data.</text>
</comment>
<comment type="catalytic activity">
    <reaction evidence="14 15 17">
        <text>guanosine(37) in tRNA + S-adenosyl-L-methionine = N(1)-methylguanosine(37) in tRNA + S-adenosyl-L-homocysteine + H(+)</text>
        <dbReference type="Rhea" id="RHEA:36899"/>
        <dbReference type="Rhea" id="RHEA-COMP:10145"/>
        <dbReference type="Rhea" id="RHEA-COMP:10147"/>
        <dbReference type="ChEBI" id="CHEBI:15378"/>
        <dbReference type="ChEBI" id="CHEBI:57856"/>
        <dbReference type="ChEBI" id="CHEBI:59789"/>
        <dbReference type="ChEBI" id="CHEBI:73542"/>
        <dbReference type="ChEBI" id="CHEBI:74269"/>
        <dbReference type="EC" id="2.1.1.228"/>
    </reaction>
</comment>
<comment type="subunit">
    <text evidence="4 15 17">Homodimer.</text>
</comment>
<sequence>MIRFDVITIFPHMFDSYVSESMLKRAQEKKLLKIQTHDLRDYSSDKHHKARPTPARKTRSGGERWSFGRVDDRQYGGGPGMVLKVEPIYKAVKKIAKKNARVILLSAAGKKFDAKVAKRLSTYSQLVFICGRYEGVDERVAKYIVDEEISIGDYVLTGGELPAMVIIDAVARHIPGVLGKQESLEENRLDVGVPVYTRPESMVINKKKRNVPPVLLSGDHTKIELWRGKARKK</sequence>
<evidence type="ECO:0000259" key="19">
    <source>
        <dbReference type="Pfam" id="PF01746"/>
    </source>
</evidence>
<evidence type="ECO:0000256" key="2">
    <source>
        <dbReference type="ARBA" id="ARBA00004496"/>
    </source>
</evidence>
<dbReference type="Pfam" id="PF01746">
    <property type="entry name" value="tRNA_m1G_MT"/>
    <property type="match status" value="2"/>
</dbReference>
<dbReference type="CDD" id="cd18080">
    <property type="entry name" value="TrmD-like"/>
    <property type="match status" value="1"/>
</dbReference>
<gene>
    <name evidence="15" type="primary">trmD</name>
    <name evidence="20" type="ORF">A2988_01985</name>
</gene>
<evidence type="ECO:0000313" key="20">
    <source>
        <dbReference type="EMBL" id="OGD33823.1"/>
    </source>
</evidence>
<dbReference type="PANTHER" id="PTHR46417">
    <property type="entry name" value="TRNA (GUANINE-N(1)-)-METHYLTRANSFERASE"/>
    <property type="match status" value="1"/>
</dbReference>
<evidence type="ECO:0000256" key="13">
    <source>
        <dbReference type="ARBA" id="ARBA00033392"/>
    </source>
</evidence>
<dbReference type="InterPro" id="IPR002649">
    <property type="entry name" value="tRNA_m1G_MeTrfase_TrmD"/>
</dbReference>
<accession>A0A1F5BT69</accession>
<proteinExistence type="inferred from homology"/>
<dbReference type="EMBL" id="MEYS01000003">
    <property type="protein sequence ID" value="OGD33823.1"/>
    <property type="molecule type" value="Genomic_DNA"/>
</dbReference>
<dbReference type="NCBIfam" id="TIGR00088">
    <property type="entry name" value="trmD"/>
    <property type="match status" value="1"/>
</dbReference>
<protein>
    <recommendedName>
        <fullName evidence="6 15">tRNA (guanine-N(1)-)-methyltransferase</fullName>
        <ecNumber evidence="5 15">2.1.1.228</ecNumber>
    </recommendedName>
    <alternativeName>
        <fullName evidence="12 15">M1G-methyltransferase</fullName>
    </alternativeName>
    <alternativeName>
        <fullName evidence="13 15">tRNA [GM37] methyltransferase</fullName>
    </alternativeName>
</protein>